<dbReference type="InterPro" id="IPR005135">
    <property type="entry name" value="Endo/exonuclease/phosphatase"/>
</dbReference>
<keyword evidence="2" id="KW-0378">Hydrolase</keyword>
<keyword evidence="3" id="KW-1185">Reference proteome</keyword>
<gene>
    <name evidence="2" type="ORF">ACFPK8_03920</name>
</gene>
<dbReference type="InterPro" id="IPR051916">
    <property type="entry name" value="GPI-anchor_lipid_remodeler"/>
</dbReference>
<organism evidence="2 3">
    <name type="scientific">Brachybacterium tyrofermentans</name>
    <dbReference type="NCBI Taxonomy" id="47848"/>
    <lineage>
        <taxon>Bacteria</taxon>
        <taxon>Bacillati</taxon>
        <taxon>Actinomycetota</taxon>
        <taxon>Actinomycetes</taxon>
        <taxon>Micrococcales</taxon>
        <taxon>Dermabacteraceae</taxon>
        <taxon>Brachybacterium</taxon>
    </lineage>
</organism>
<proteinExistence type="predicted"/>
<dbReference type="PANTHER" id="PTHR14859">
    <property type="entry name" value="CALCOFLUOR WHITE HYPERSENSITIVE PROTEIN PRECURSOR"/>
    <property type="match status" value="1"/>
</dbReference>
<keyword evidence="2" id="KW-0255">Endonuclease</keyword>
<evidence type="ECO:0000313" key="2">
    <source>
        <dbReference type="EMBL" id="MFC5296646.1"/>
    </source>
</evidence>
<evidence type="ECO:0000313" key="3">
    <source>
        <dbReference type="Proteomes" id="UP001595937"/>
    </source>
</evidence>
<keyword evidence="2" id="KW-0540">Nuclease</keyword>
<dbReference type="GO" id="GO:0004519">
    <property type="term" value="F:endonuclease activity"/>
    <property type="evidence" value="ECO:0007669"/>
    <property type="project" value="UniProtKB-KW"/>
</dbReference>
<dbReference type="Pfam" id="PF03372">
    <property type="entry name" value="Exo_endo_phos"/>
    <property type="match status" value="1"/>
</dbReference>
<dbReference type="GeneID" id="303298524"/>
<dbReference type="InterPro" id="IPR036691">
    <property type="entry name" value="Endo/exonu/phosph_ase_sf"/>
</dbReference>
<comment type="caution">
    <text evidence="2">The sequence shown here is derived from an EMBL/GenBank/DDBJ whole genome shotgun (WGS) entry which is preliminary data.</text>
</comment>
<dbReference type="SUPFAM" id="SSF56219">
    <property type="entry name" value="DNase I-like"/>
    <property type="match status" value="1"/>
</dbReference>
<dbReference type="Gene3D" id="3.60.10.10">
    <property type="entry name" value="Endonuclease/exonuclease/phosphatase"/>
    <property type="match status" value="1"/>
</dbReference>
<accession>A0ABW0FDL2</accession>
<sequence length="292" mass="30834">MTGALRVGTYNIHHGADGKDRLDLGRTAAAIAALRADVIGLQEVDVGYGPRSDFEDQAARLAELLGLQMCFGAAIDRAGADRASGDRAVTGRTGADVTSTHGGERQQYGLALLTRHEIVAHAMHPLPGHPALGALHEPRGLLSTTVHPAGQEPIDVLVTHLDHEDPRHRTAQVLRILEHAAALEGPAVLLGDFNADPGAPELAPLSASGWREAATDLSPDPPRSPLASMLAAARPLGRFPGRATFPSRLPLRRIDSIWARGGLEATALEVGPSRASDHRPLVAAFERVPTAR</sequence>
<dbReference type="Proteomes" id="UP001595937">
    <property type="component" value="Unassembled WGS sequence"/>
</dbReference>
<dbReference type="EMBL" id="JBHSLN010000012">
    <property type="protein sequence ID" value="MFC5296646.1"/>
    <property type="molecule type" value="Genomic_DNA"/>
</dbReference>
<feature type="domain" description="Endonuclease/exonuclease/phosphatase" evidence="1">
    <location>
        <begin position="8"/>
        <end position="278"/>
    </location>
</feature>
<dbReference type="PANTHER" id="PTHR14859:SF15">
    <property type="entry name" value="ENDONUCLEASE_EXONUCLEASE_PHOSPHATASE DOMAIN-CONTAINING PROTEIN"/>
    <property type="match status" value="1"/>
</dbReference>
<reference evidence="3" key="1">
    <citation type="journal article" date="2019" name="Int. J. Syst. Evol. Microbiol.">
        <title>The Global Catalogue of Microorganisms (GCM) 10K type strain sequencing project: providing services to taxonomists for standard genome sequencing and annotation.</title>
        <authorList>
            <consortium name="The Broad Institute Genomics Platform"/>
            <consortium name="The Broad Institute Genome Sequencing Center for Infectious Disease"/>
            <person name="Wu L."/>
            <person name="Ma J."/>
        </authorList>
    </citation>
    <scope>NUCLEOTIDE SEQUENCE [LARGE SCALE GENOMIC DNA]</scope>
    <source>
        <strain evidence="3">CGMCC 1.16455</strain>
    </source>
</reference>
<protein>
    <submittedName>
        <fullName evidence="2">Endonuclease/exonuclease/phosphatase family protein</fullName>
    </submittedName>
</protein>
<name>A0ABW0FDL2_9MICO</name>
<evidence type="ECO:0000259" key="1">
    <source>
        <dbReference type="Pfam" id="PF03372"/>
    </source>
</evidence>
<dbReference type="RefSeq" id="WP_193116256.1">
    <property type="nucleotide sequence ID" value="NZ_BAAAIR010000046.1"/>
</dbReference>